<evidence type="ECO:0000256" key="1">
    <source>
        <dbReference type="SAM" id="MobiDB-lite"/>
    </source>
</evidence>
<evidence type="ECO:0000313" key="3">
    <source>
        <dbReference type="Proteomes" id="UP000826195"/>
    </source>
</evidence>
<dbReference type="Proteomes" id="UP000826195">
    <property type="component" value="Unassembled WGS sequence"/>
</dbReference>
<protein>
    <submittedName>
        <fullName evidence="2">Uncharacterized protein</fullName>
    </submittedName>
</protein>
<name>A0AAV7I3E8_COTGL</name>
<reference evidence="2 3" key="1">
    <citation type="journal article" date="2021" name="J. Hered.">
        <title>A chromosome-level genome assembly of the parasitoid wasp, Cotesia glomerata (Hymenoptera: Braconidae).</title>
        <authorList>
            <person name="Pinto B.J."/>
            <person name="Weis J.J."/>
            <person name="Gamble T."/>
            <person name="Ode P.J."/>
            <person name="Paul R."/>
            <person name="Zaspel J.M."/>
        </authorList>
    </citation>
    <scope>NUCLEOTIDE SEQUENCE [LARGE SCALE GENOMIC DNA]</scope>
    <source>
        <strain evidence="2">CgM1</strain>
    </source>
</reference>
<proteinExistence type="predicted"/>
<feature type="region of interest" description="Disordered" evidence="1">
    <location>
        <begin position="1"/>
        <end position="21"/>
    </location>
</feature>
<evidence type="ECO:0000313" key="2">
    <source>
        <dbReference type="EMBL" id="KAH0539736.1"/>
    </source>
</evidence>
<keyword evidence="3" id="KW-1185">Reference proteome</keyword>
<gene>
    <name evidence="2" type="ORF">KQX54_007708</name>
</gene>
<dbReference type="AlphaFoldDB" id="A0AAV7I3E8"/>
<feature type="compositionally biased region" description="Basic and acidic residues" evidence="1">
    <location>
        <begin position="12"/>
        <end position="21"/>
    </location>
</feature>
<sequence length="212" mass="23963">MTCEVGSGGSSPRREREKGEEIKRSIRDSIVTIEARDNRLMIIQSRTLDGFTSRVYILNIELEKISGRNSGDYRILSTPGIDTHLSGLLIYTHVYNQQYLISNTIIIGVYPRISGLPPPELMTDTPGRLLEGKSKRQSKRRVYINVFAQATQIFRGAGRSRGLELRQASTTLSQHTHPRNTSKESRANGYASVKYYYRYSVEITCASTKILD</sequence>
<organism evidence="2 3">
    <name type="scientific">Cotesia glomerata</name>
    <name type="common">Lepidopteran parasitic wasp</name>
    <name type="synonym">Apanteles glomeratus</name>
    <dbReference type="NCBI Taxonomy" id="32391"/>
    <lineage>
        <taxon>Eukaryota</taxon>
        <taxon>Metazoa</taxon>
        <taxon>Ecdysozoa</taxon>
        <taxon>Arthropoda</taxon>
        <taxon>Hexapoda</taxon>
        <taxon>Insecta</taxon>
        <taxon>Pterygota</taxon>
        <taxon>Neoptera</taxon>
        <taxon>Endopterygota</taxon>
        <taxon>Hymenoptera</taxon>
        <taxon>Apocrita</taxon>
        <taxon>Ichneumonoidea</taxon>
        <taxon>Braconidae</taxon>
        <taxon>Microgastrinae</taxon>
        <taxon>Cotesia</taxon>
    </lineage>
</organism>
<comment type="caution">
    <text evidence="2">The sequence shown here is derived from an EMBL/GenBank/DDBJ whole genome shotgun (WGS) entry which is preliminary data.</text>
</comment>
<accession>A0AAV7I3E8</accession>
<dbReference type="EMBL" id="JAHXZJ010002609">
    <property type="protein sequence ID" value="KAH0539736.1"/>
    <property type="molecule type" value="Genomic_DNA"/>
</dbReference>